<evidence type="ECO:0000313" key="3">
    <source>
        <dbReference type="Proteomes" id="UP001153076"/>
    </source>
</evidence>
<name>A0A9Q1KJA4_9CARY</name>
<feature type="signal peptide" evidence="1">
    <location>
        <begin position="1"/>
        <end position="27"/>
    </location>
</feature>
<evidence type="ECO:0000313" key="2">
    <source>
        <dbReference type="EMBL" id="KAJ8443980.1"/>
    </source>
</evidence>
<evidence type="ECO:0000256" key="1">
    <source>
        <dbReference type="SAM" id="SignalP"/>
    </source>
</evidence>
<reference evidence="2" key="1">
    <citation type="submission" date="2022-04" db="EMBL/GenBank/DDBJ databases">
        <title>Carnegiea gigantea Genome sequencing and assembly v2.</title>
        <authorList>
            <person name="Copetti D."/>
            <person name="Sanderson M.J."/>
            <person name="Burquez A."/>
            <person name="Wojciechowski M.F."/>
        </authorList>
    </citation>
    <scope>NUCLEOTIDE SEQUENCE</scope>
    <source>
        <strain evidence="2">SGP5-SGP5p</strain>
        <tissue evidence="2">Aerial part</tissue>
    </source>
</reference>
<accession>A0A9Q1KJA4</accession>
<dbReference type="AlphaFoldDB" id="A0A9Q1KJA4"/>
<keyword evidence="1" id="KW-0732">Signal</keyword>
<sequence>MKTGVPLDASPSLLLMPPLLFLKQVRAATIHAASNSTTAMGTTIPMTSFVALLLVHSNQELENASGLVFQAQALQGDQLSPVSQEVGGELARQVKLLEVLKMAYGRRNGPCELVHAQVQFSQVRKLGDVSEAVRAEIKARQIAKSTETEAGERAIETCIGQIYAQSLQEPRGRDPDNELFHLTSASASAVVAADADELISYLSNLPIGDNIKDIYQCYKSIHASITQLEIRVIDEANQQERSLNSTQFKLQRLTLGSTYIHHSMEPTAKYAIAANMQVFLASLDSLRCGAAGQHLVPWWYLSKSLVFEARLGVKI</sequence>
<protein>
    <submittedName>
        <fullName evidence="2">Uncharacterized protein</fullName>
    </submittedName>
</protein>
<dbReference type="EMBL" id="JAKOGI010000109">
    <property type="protein sequence ID" value="KAJ8443980.1"/>
    <property type="molecule type" value="Genomic_DNA"/>
</dbReference>
<dbReference type="Proteomes" id="UP001153076">
    <property type="component" value="Unassembled WGS sequence"/>
</dbReference>
<gene>
    <name evidence="2" type="ORF">Cgig2_020826</name>
</gene>
<feature type="chain" id="PRO_5040244770" evidence="1">
    <location>
        <begin position="28"/>
        <end position="315"/>
    </location>
</feature>
<comment type="caution">
    <text evidence="2">The sequence shown here is derived from an EMBL/GenBank/DDBJ whole genome shotgun (WGS) entry which is preliminary data.</text>
</comment>
<proteinExistence type="predicted"/>
<organism evidence="2 3">
    <name type="scientific">Carnegiea gigantea</name>
    <dbReference type="NCBI Taxonomy" id="171969"/>
    <lineage>
        <taxon>Eukaryota</taxon>
        <taxon>Viridiplantae</taxon>
        <taxon>Streptophyta</taxon>
        <taxon>Embryophyta</taxon>
        <taxon>Tracheophyta</taxon>
        <taxon>Spermatophyta</taxon>
        <taxon>Magnoliopsida</taxon>
        <taxon>eudicotyledons</taxon>
        <taxon>Gunneridae</taxon>
        <taxon>Pentapetalae</taxon>
        <taxon>Caryophyllales</taxon>
        <taxon>Cactineae</taxon>
        <taxon>Cactaceae</taxon>
        <taxon>Cactoideae</taxon>
        <taxon>Echinocereeae</taxon>
        <taxon>Carnegiea</taxon>
    </lineage>
</organism>
<keyword evidence="3" id="KW-1185">Reference proteome</keyword>